<feature type="domain" description="PurM-like C-terminal" evidence="4">
    <location>
        <begin position="149"/>
        <end position="286"/>
    </location>
</feature>
<feature type="binding site" evidence="2">
    <location>
        <position position="102"/>
    </location>
    <ligand>
        <name>ATP</name>
        <dbReference type="ChEBI" id="CHEBI:30616"/>
    </ligand>
</feature>
<feature type="binding site" evidence="2">
    <location>
        <position position="120"/>
    </location>
    <ligand>
        <name>Mg(2+)</name>
        <dbReference type="ChEBI" id="CHEBI:18420"/>
        <label>1</label>
    </ligand>
</feature>
<dbReference type="Pfam" id="PF02769">
    <property type="entry name" value="AIRS_C"/>
    <property type="match status" value="1"/>
</dbReference>
<feature type="binding site" evidence="2">
    <location>
        <position position="42"/>
    </location>
    <ligand>
        <name>Mg(2+)</name>
        <dbReference type="ChEBI" id="CHEBI:18420"/>
        <label>1</label>
    </ligand>
</feature>
<feature type="binding site" evidence="2">
    <location>
        <position position="195"/>
    </location>
    <ligand>
        <name>ATP</name>
        <dbReference type="ChEBI" id="CHEBI:30616"/>
    </ligand>
</feature>
<dbReference type="SUPFAM" id="SSF55326">
    <property type="entry name" value="PurM N-terminal domain-like"/>
    <property type="match status" value="1"/>
</dbReference>
<dbReference type="InterPro" id="IPR016188">
    <property type="entry name" value="PurM-like_N"/>
</dbReference>
<dbReference type="EMBL" id="CP036262">
    <property type="protein sequence ID" value="QDS95487.1"/>
    <property type="molecule type" value="Genomic_DNA"/>
</dbReference>
<accession>A0A517ML37</accession>
<feature type="binding site" evidence="2">
    <location>
        <position position="72"/>
    </location>
    <ligand>
        <name>Mg(2+)</name>
        <dbReference type="ChEBI" id="CHEBI:18420"/>
        <label>2</label>
    </ligand>
</feature>
<keyword evidence="6" id="KW-1185">Reference proteome</keyword>
<comment type="caution">
    <text evidence="2">Lacks conserved residue(s) required for the propagation of feature annotation.</text>
</comment>
<keyword evidence="2" id="KW-0067">ATP-binding</keyword>
<keyword evidence="2" id="KW-0479">Metal-binding</keyword>
<comment type="similarity">
    <text evidence="2">Belongs to the thiamine-monophosphate kinase family.</text>
</comment>
<dbReference type="EC" id="2.7.4.16" evidence="2"/>
<comment type="function">
    <text evidence="2">Catalyzes the ATP-dependent phosphorylation of thiamine-monophosphate (TMP) to form thiamine-pyrophosphate (TPP), the active form of vitamin B1.</text>
</comment>
<name>A0A517ML37_9BACT</name>
<dbReference type="SUPFAM" id="SSF56042">
    <property type="entry name" value="PurM C-terminal domain-like"/>
    <property type="match status" value="1"/>
</dbReference>
<dbReference type="PANTHER" id="PTHR30270">
    <property type="entry name" value="THIAMINE-MONOPHOSPHATE KINASE"/>
    <property type="match status" value="1"/>
</dbReference>
<dbReference type="GO" id="GO:0005524">
    <property type="term" value="F:ATP binding"/>
    <property type="evidence" value="ECO:0007669"/>
    <property type="project" value="UniProtKB-UniRule"/>
</dbReference>
<dbReference type="GO" id="GO:0009030">
    <property type="term" value="F:thiamine-phosphate kinase activity"/>
    <property type="evidence" value="ECO:0007669"/>
    <property type="project" value="UniProtKB-UniRule"/>
</dbReference>
<feature type="binding site" evidence="2">
    <location>
        <position position="72"/>
    </location>
    <ligand>
        <name>Mg(2+)</name>
        <dbReference type="ChEBI" id="CHEBI:18420"/>
        <label>3</label>
    </ligand>
</feature>
<dbReference type="OrthoDB" id="9802811at2"/>
<feature type="binding site" evidence="2">
    <location>
        <position position="246"/>
    </location>
    <ligand>
        <name>substrate</name>
    </ligand>
</feature>
<feature type="binding site" evidence="2">
    <location>
        <position position="43"/>
    </location>
    <ligand>
        <name>Mg(2+)</name>
        <dbReference type="ChEBI" id="CHEBI:18420"/>
        <label>1</label>
    </ligand>
</feature>
<dbReference type="GO" id="GO:0009229">
    <property type="term" value="P:thiamine diphosphate biosynthetic process"/>
    <property type="evidence" value="ECO:0007669"/>
    <property type="project" value="UniProtKB-UniRule"/>
</dbReference>
<feature type="binding site" evidence="2">
    <location>
        <position position="146"/>
    </location>
    <ligand>
        <name>ATP</name>
        <dbReference type="ChEBI" id="CHEBI:30616"/>
    </ligand>
</feature>
<dbReference type="RefSeq" id="WP_145353649.1">
    <property type="nucleotide sequence ID" value="NZ_CP036262.1"/>
</dbReference>
<feature type="domain" description="PurM-like N-terminal" evidence="3">
    <location>
        <begin position="24"/>
        <end position="138"/>
    </location>
</feature>
<dbReference type="PANTHER" id="PTHR30270:SF0">
    <property type="entry name" value="THIAMINE-MONOPHOSPHATE KINASE"/>
    <property type="match status" value="1"/>
</dbReference>
<dbReference type="InterPro" id="IPR036921">
    <property type="entry name" value="PurM-like_N_sf"/>
</dbReference>
<keyword evidence="2 5" id="KW-0418">Kinase</keyword>
<protein>
    <recommendedName>
        <fullName evidence="2">Thiamine-monophosphate kinase</fullName>
        <shortName evidence="2">TMP kinase</shortName>
        <shortName evidence="2">Thiamine-phosphate kinase</shortName>
        <ecNumber evidence="2">2.7.4.16</ecNumber>
    </recommendedName>
</protein>
<dbReference type="InterPro" id="IPR006283">
    <property type="entry name" value="ThiL-like"/>
</dbReference>
<dbReference type="InterPro" id="IPR036676">
    <property type="entry name" value="PurM-like_C_sf"/>
</dbReference>
<reference evidence="5 6" key="1">
    <citation type="submission" date="2019-02" db="EMBL/GenBank/DDBJ databases">
        <title>Deep-cultivation of Planctomycetes and their phenomic and genomic characterization uncovers novel biology.</title>
        <authorList>
            <person name="Wiegand S."/>
            <person name="Jogler M."/>
            <person name="Boedeker C."/>
            <person name="Pinto D."/>
            <person name="Vollmers J."/>
            <person name="Rivas-Marin E."/>
            <person name="Kohn T."/>
            <person name="Peeters S.H."/>
            <person name="Heuer A."/>
            <person name="Rast P."/>
            <person name="Oberbeckmann S."/>
            <person name="Bunk B."/>
            <person name="Jeske O."/>
            <person name="Meyerdierks A."/>
            <person name="Storesund J.E."/>
            <person name="Kallscheuer N."/>
            <person name="Luecker S."/>
            <person name="Lage O.M."/>
            <person name="Pohl T."/>
            <person name="Merkel B.J."/>
            <person name="Hornburger P."/>
            <person name="Mueller R.-W."/>
            <person name="Bruemmer F."/>
            <person name="Labrenz M."/>
            <person name="Spormann A.M."/>
            <person name="Op den Camp H."/>
            <person name="Overmann J."/>
            <person name="Amann R."/>
            <person name="Jetten M.S.M."/>
            <person name="Mascher T."/>
            <person name="Medema M.H."/>
            <person name="Devos D.P."/>
            <person name="Kaster A.-K."/>
            <person name="Ovreas L."/>
            <person name="Rohde M."/>
            <person name="Galperin M.Y."/>
            <person name="Jogler C."/>
        </authorList>
    </citation>
    <scope>NUCLEOTIDE SEQUENCE [LARGE SCALE GENOMIC DNA]</scope>
    <source>
        <strain evidence="5 6">FF011L</strain>
    </source>
</reference>
<evidence type="ECO:0000259" key="4">
    <source>
        <dbReference type="Pfam" id="PF02769"/>
    </source>
</evidence>
<sequence>MEQSFLAWLRGRQANLPQVKVGIGDDGAVFVPQAGKELVLASDGIVDGVDFLADQHSLAEVGRKAVAINLSDLAAMGAEPAAILVNLSLPTRSATEIAAACYEGILEICDQYQVAIAGGDITVYDGPLAISVTAIGHVESGQAWLRSGAKEGDSVLVSGAFGGSLLGRHLRFTPRIEFARRLRAIGGVHAAMDVSDGLSLDLDRLCASSALGVELDMEAIPIHPDAGPWAEQQGGTLLEHALGDGEDFELIVAMEPKAAQRAMAAEAALPEDVRVPLTKIGTLTGRTGLWMQKTGKLERLSPSGYIHGEQ</sequence>
<feature type="binding site" evidence="2">
    <location>
        <position position="305"/>
    </location>
    <ligand>
        <name>substrate</name>
    </ligand>
</feature>
<feature type="binding site" evidence="2">
    <location>
        <position position="43"/>
    </location>
    <ligand>
        <name>Mg(2+)</name>
        <dbReference type="ChEBI" id="CHEBI:18420"/>
        <label>2</label>
    </ligand>
</feature>
<comment type="miscellaneous">
    <text evidence="2">Reaction mechanism of ThiL seems to utilize a direct, inline transfer of the gamma-phosphate of ATP to TMP rather than a phosphorylated enzyme intermediate.</text>
</comment>
<gene>
    <name evidence="2 5" type="primary">thiL</name>
    <name evidence="5" type="ORF">FF011L_42830</name>
</gene>
<evidence type="ECO:0000256" key="1">
    <source>
        <dbReference type="ARBA" id="ARBA00022977"/>
    </source>
</evidence>
<dbReference type="Gene3D" id="3.90.650.10">
    <property type="entry name" value="PurM-like C-terminal domain"/>
    <property type="match status" value="1"/>
</dbReference>
<dbReference type="GO" id="GO:0009228">
    <property type="term" value="P:thiamine biosynthetic process"/>
    <property type="evidence" value="ECO:0007669"/>
    <property type="project" value="UniProtKB-KW"/>
</dbReference>
<feature type="binding site" evidence="2">
    <location>
        <position position="26"/>
    </location>
    <ligand>
        <name>Mg(2+)</name>
        <dbReference type="ChEBI" id="CHEBI:18420"/>
        <label>3</label>
    </ligand>
</feature>
<feature type="binding site" evidence="2">
    <location>
        <position position="26"/>
    </location>
    <ligand>
        <name>Mg(2+)</name>
        <dbReference type="ChEBI" id="CHEBI:18420"/>
        <label>4</label>
    </ligand>
</feature>
<dbReference type="GO" id="GO:0000287">
    <property type="term" value="F:magnesium ion binding"/>
    <property type="evidence" value="ECO:0007669"/>
    <property type="project" value="UniProtKB-UniRule"/>
</dbReference>
<organism evidence="5 6">
    <name type="scientific">Roseimaritima multifibrata</name>
    <dbReference type="NCBI Taxonomy" id="1930274"/>
    <lineage>
        <taxon>Bacteria</taxon>
        <taxon>Pseudomonadati</taxon>
        <taxon>Planctomycetota</taxon>
        <taxon>Planctomycetia</taxon>
        <taxon>Pirellulales</taxon>
        <taxon>Pirellulaceae</taxon>
        <taxon>Roseimaritima</taxon>
    </lineage>
</organism>
<evidence type="ECO:0000313" key="5">
    <source>
        <dbReference type="EMBL" id="QDS95487.1"/>
    </source>
</evidence>
<keyword evidence="2" id="KW-0547">Nucleotide-binding</keyword>
<dbReference type="Pfam" id="PF00586">
    <property type="entry name" value="AIRS"/>
    <property type="match status" value="1"/>
</dbReference>
<feature type="binding site" evidence="2">
    <location>
        <position position="196"/>
    </location>
    <ligand>
        <name>Mg(2+)</name>
        <dbReference type="ChEBI" id="CHEBI:18420"/>
        <label>5</label>
    </ligand>
</feature>
<dbReference type="Gene3D" id="3.30.1330.10">
    <property type="entry name" value="PurM-like, N-terminal domain"/>
    <property type="match status" value="1"/>
</dbReference>
<dbReference type="KEGG" id="rml:FF011L_42830"/>
<keyword evidence="2" id="KW-0460">Magnesium</keyword>
<dbReference type="Proteomes" id="UP000320672">
    <property type="component" value="Chromosome"/>
</dbReference>
<evidence type="ECO:0000256" key="2">
    <source>
        <dbReference type="HAMAP-Rule" id="MF_02128"/>
    </source>
</evidence>
<dbReference type="HAMAP" id="MF_02128">
    <property type="entry name" value="TMP_kinase"/>
    <property type="match status" value="1"/>
</dbReference>
<evidence type="ECO:0000259" key="3">
    <source>
        <dbReference type="Pfam" id="PF00586"/>
    </source>
</evidence>
<dbReference type="AlphaFoldDB" id="A0A517ML37"/>
<dbReference type="CDD" id="cd02194">
    <property type="entry name" value="ThiL"/>
    <property type="match status" value="1"/>
</dbReference>
<proteinExistence type="inferred from homology"/>
<feature type="binding site" evidence="2">
    <location>
        <position position="193"/>
    </location>
    <ligand>
        <name>Mg(2+)</name>
        <dbReference type="ChEBI" id="CHEBI:18420"/>
        <label>3</label>
    </ligand>
</feature>
<dbReference type="PIRSF" id="PIRSF005303">
    <property type="entry name" value="Thiam_monoph_kin"/>
    <property type="match status" value="1"/>
</dbReference>
<dbReference type="UniPathway" id="UPA00060">
    <property type="reaction ID" value="UER00142"/>
</dbReference>
<keyword evidence="1 2" id="KW-0784">Thiamine biosynthesis</keyword>
<keyword evidence="2 5" id="KW-0808">Transferase</keyword>
<feature type="binding site" evidence="2">
    <location>
        <begin position="119"/>
        <end position="120"/>
    </location>
    <ligand>
        <name>ATP</name>
        <dbReference type="ChEBI" id="CHEBI:30616"/>
    </ligand>
</feature>
<feature type="binding site" evidence="2">
    <location>
        <position position="72"/>
    </location>
    <ligand>
        <name>Mg(2+)</name>
        <dbReference type="ChEBI" id="CHEBI:18420"/>
        <label>4</label>
    </ligand>
</feature>
<comment type="catalytic activity">
    <reaction evidence="2">
        <text>thiamine phosphate + ATP = thiamine diphosphate + ADP</text>
        <dbReference type="Rhea" id="RHEA:15913"/>
        <dbReference type="ChEBI" id="CHEBI:30616"/>
        <dbReference type="ChEBI" id="CHEBI:37575"/>
        <dbReference type="ChEBI" id="CHEBI:58937"/>
        <dbReference type="ChEBI" id="CHEBI:456216"/>
        <dbReference type="EC" id="2.7.4.16"/>
    </reaction>
</comment>
<comment type="pathway">
    <text evidence="2">Cofactor biosynthesis; thiamine diphosphate biosynthesis; thiamine diphosphate from thiamine phosphate: step 1/1.</text>
</comment>
<feature type="binding site" evidence="2">
    <location>
        <position position="50"/>
    </location>
    <ligand>
        <name>substrate</name>
    </ligand>
</feature>
<dbReference type="InterPro" id="IPR010918">
    <property type="entry name" value="PurM-like_C_dom"/>
</dbReference>
<evidence type="ECO:0000313" key="6">
    <source>
        <dbReference type="Proteomes" id="UP000320672"/>
    </source>
</evidence>